<name>A0A077W6F8_SALTM</name>
<sequence>MFAGKKSAQIREILISESAWEEMTCLFAPSLDACVSMLGKILKKMSNKNGISQTEESEFAFLLTNYIKQTLTFREWQRNADGNQRLHFLINIYGAKEDGGEVVLRPFIVNPDELMLTPADVVEFNSQVINVDRQRHPEWFR</sequence>
<accession>A0A077W6F8</accession>
<keyword evidence="1" id="KW-0614">Plasmid</keyword>
<geneLocation type="plasmid" evidence="1">
    <name>pIMP4-SEM1</name>
</geneLocation>
<dbReference type="AlphaFoldDB" id="A0A077W6F8"/>
<protein>
    <submittedName>
        <fullName evidence="1">Uncharacterized protein</fullName>
    </submittedName>
</protein>
<organism evidence="1">
    <name type="scientific">Salmonella typhimurium</name>
    <dbReference type="NCBI Taxonomy" id="90371"/>
    <lineage>
        <taxon>Bacteria</taxon>
        <taxon>Pseudomonadati</taxon>
        <taxon>Pseudomonadota</taxon>
        <taxon>Gammaproteobacteria</taxon>
        <taxon>Enterobacterales</taxon>
        <taxon>Enterobacteriaceae</taxon>
        <taxon>Salmonella</taxon>
    </lineage>
</organism>
<evidence type="ECO:0000313" key="1">
    <source>
        <dbReference type="EMBL" id="APA22858.1"/>
    </source>
</evidence>
<dbReference type="EMBL" id="KX810825">
    <property type="protein sequence ID" value="APA22858.1"/>
    <property type="molecule type" value="Genomic_DNA"/>
</dbReference>
<reference evidence="1" key="1">
    <citation type="journal article" date="2016" name="Sci. Rep.">
        <title>Isolation and plasmid characterization of carbapenemase (IMP-4) producing Salmonella enterica Typhimurium from cats.</title>
        <authorList>
            <person name="Abraham S."/>
            <person name="O'Dea M."/>
            <person name="Trott D.J."/>
            <person name="Abraham R.J."/>
            <person name="Hughes D."/>
            <person name="Pang S."/>
            <person name="McKew G."/>
            <person name="Cheong E.Y."/>
            <person name="Merlino J."/>
            <person name="Saputra S."/>
            <person name="Malik R."/>
            <person name="Gottlieb T."/>
        </authorList>
    </citation>
    <scope>NUCLEOTIDE SEQUENCE</scope>
    <source>
        <strain evidence="1">MU1</strain>
        <plasmid evidence="1">pIMP4-SEM1</plasmid>
    </source>
</reference>
<proteinExistence type="predicted"/>